<gene>
    <name evidence="1" type="ORF">QAD02_007611</name>
</gene>
<dbReference type="Proteomes" id="UP001239111">
    <property type="component" value="Chromosome 4"/>
</dbReference>
<evidence type="ECO:0000313" key="2">
    <source>
        <dbReference type="Proteomes" id="UP001239111"/>
    </source>
</evidence>
<dbReference type="EMBL" id="CM056744">
    <property type="protein sequence ID" value="KAJ8665949.1"/>
    <property type="molecule type" value="Genomic_DNA"/>
</dbReference>
<protein>
    <submittedName>
        <fullName evidence="1">Uncharacterized protein</fullName>
    </submittedName>
</protein>
<reference evidence="1" key="1">
    <citation type="submission" date="2023-04" db="EMBL/GenBank/DDBJ databases">
        <title>A chromosome-level genome assembly of the parasitoid wasp Eretmocerus hayati.</title>
        <authorList>
            <person name="Zhong Y."/>
            <person name="Liu S."/>
            <person name="Liu Y."/>
        </authorList>
    </citation>
    <scope>NUCLEOTIDE SEQUENCE</scope>
    <source>
        <strain evidence="1">ZJU_SS_LIU_2023</strain>
    </source>
</reference>
<keyword evidence="2" id="KW-1185">Reference proteome</keyword>
<evidence type="ECO:0000313" key="1">
    <source>
        <dbReference type="EMBL" id="KAJ8665949.1"/>
    </source>
</evidence>
<sequence>MENLLKEIQSLSKRFEEDRRDRNEGLKKVQDIADTMRKDLEAGYIEWGKKWNEIEKRDEERNAKQDRMEERFCKPGKKNQKKHNHHSWEKMARRKYKESNPGLDKGKTRARCVDNKMLEDKRTGKGEFKDAYEEHKKGRAIRGMILAIRKNFEILEVNPRLESNKVLIKNIKMKRKKWRIIYTYINREKEEDWKIIGEEGRNNEDGNIMILGDMNARTGMKGGEDEEESRNSKDKMINAEGEN</sequence>
<proteinExistence type="predicted"/>
<comment type="caution">
    <text evidence="1">The sequence shown here is derived from an EMBL/GenBank/DDBJ whole genome shotgun (WGS) entry which is preliminary data.</text>
</comment>
<accession>A0ACC2N422</accession>
<organism evidence="1 2">
    <name type="scientific">Eretmocerus hayati</name>
    <dbReference type="NCBI Taxonomy" id="131215"/>
    <lineage>
        <taxon>Eukaryota</taxon>
        <taxon>Metazoa</taxon>
        <taxon>Ecdysozoa</taxon>
        <taxon>Arthropoda</taxon>
        <taxon>Hexapoda</taxon>
        <taxon>Insecta</taxon>
        <taxon>Pterygota</taxon>
        <taxon>Neoptera</taxon>
        <taxon>Endopterygota</taxon>
        <taxon>Hymenoptera</taxon>
        <taxon>Apocrita</taxon>
        <taxon>Proctotrupomorpha</taxon>
        <taxon>Chalcidoidea</taxon>
        <taxon>Aphelinidae</taxon>
        <taxon>Aphelininae</taxon>
        <taxon>Eretmocerus</taxon>
    </lineage>
</organism>
<name>A0ACC2N422_9HYME</name>